<dbReference type="GO" id="GO:0090499">
    <property type="term" value="F:pimelyl-[acyl-carrier protein] methyl ester esterase activity"/>
    <property type="evidence" value="ECO:0007669"/>
    <property type="project" value="UniProtKB-EC"/>
</dbReference>
<dbReference type="EC" id="3.1.1.85" evidence="5"/>
<comment type="similarity">
    <text evidence="5">Belongs to the AB hydrolase superfamily. Carboxylesterase BioH family.</text>
</comment>
<keyword evidence="2 5" id="KW-0963">Cytoplasm</keyword>
<comment type="subcellular location">
    <subcellularLocation>
        <location evidence="5">Cytoplasm</location>
    </subcellularLocation>
</comment>
<feature type="active site" evidence="5">
    <location>
        <position position="228"/>
    </location>
</feature>
<dbReference type="KEGG" id="tdu:QJT80_09000"/>
<keyword evidence="1 5" id="KW-0719">Serine esterase</keyword>
<dbReference type="EMBL" id="CP124755">
    <property type="protein sequence ID" value="WGZ89640.1"/>
    <property type="molecule type" value="Genomic_DNA"/>
</dbReference>
<evidence type="ECO:0000259" key="6">
    <source>
        <dbReference type="Pfam" id="PF12697"/>
    </source>
</evidence>
<dbReference type="HAMAP" id="MF_01260">
    <property type="entry name" value="Carboxylester"/>
    <property type="match status" value="1"/>
</dbReference>
<keyword evidence="3 5" id="KW-0093">Biotin biosynthesis</keyword>
<comment type="function">
    <text evidence="5">The physiological role of BioH is to remove the methyl group introduced by BioC when the pimeloyl moiety is complete. It allows to synthesize pimeloyl-ACP via the fatty acid synthetic pathway through the hydrolysis of the ester bonds of pimeloyl-ACP esters.</text>
</comment>
<dbReference type="PANTHER" id="PTHR43798:SF31">
    <property type="entry name" value="AB HYDROLASE SUPERFAMILY PROTEIN YCLE"/>
    <property type="match status" value="1"/>
</dbReference>
<dbReference type="InterPro" id="IPR029058">
    <property type="entry name" value="AB_hydrolase_fold"/>
</dbReference>
<proteinExistence type="inferred from homology"/>
<dbReference type="GO" id="GO:0009102">
    <property type="term" value="P:biotin biosynthetic process"/>
    <property type="evidence" value="ECO:0007669"/>
    <property type="project" value="UniProtKB-UniRule"/>
</dbReference>
<feature type="binding site" evidence="5">
    <location>
        <begin position="140"/>
        <end position="144"/>
    </location>
    <ligand>
        <name>substrate</name>
    </ligand>
</feature>
<dbReference type="AlphaFoldDB" id="A0AA95KGI0"/>
<dbReference type="NCBIfam" id="TIGR01738">
    <property type="entry name" value="bioH"/>
    <property type="match status" value="1"/>
</dbReference>
<evidence type="ECO:0000313" key="7">
    <source>
        <dbReference type="EMBL" id="WGZ89640.1"/>
    </source>
</evidence>
<dbReference type="PANTHER" id="PTHR43798">
    <property type="entry name" value="MONOACYLGLYCEROL LIPASE"/>
    <property type="match status" value="1"/>
</dbReference>
<sequence>MKILIEGSGRPLVLLHGWGMNSHVWTPIRQALLELGQVTYIDLPGHGVNQHLTLGSLPQAVAQISPYIPEQATLIGWSLGGLIAQALAQKLPERVQALSLIASTPKFVNSADWSYGLAPDMLQNFANNLQTDYAATVKRFFALQFLGLKVDNQQVNQLRETIMAEPASRQALADGLDILASSDFTQQPVTQPTQWLLGRLDKLIPVTLANALPTLGYTQIDVLANAAHVPFVTQPELFMQTLRAFLHAH</sequence>
<reference evidence="7" key="2">
    <citation type="submission" date="2023-04" db="EMBL/GenBank/DDBJ databases">
        <authorList>
            <person name="Beletskiy A.V."/>
            <person name="Mardanov A.V."/>
            <person name="Ravin N.V."/>
        </authorList>
    </citation>
    <scope>NUCLEOTIDE SEQUENCE</scope>
    <source>
        <strain evidence="7">GKL-01</strain>
    </source>
</reference>
<dbReference type="Gene3D" id="3.40.50.1820">
    <property type="entry name" value="alpha/beta hydrolase"/>
    <property type="match status" value="1"/>
</dbReference>
<organism evidence="7">
    <name type="scientific">Candidatus Thiocaldithrix dubininis</name>
    <dbReference type="NCBI Taxonomy" id="3080823"/>
    <lineage>
        <taxon>Bacteria</taxon>
        <taxon>Pseudomonadati</taxon>
        <taxon>Pseudomonadota</taxon>
        <taxon>Gammaproteobacteria</taxon>
        <taxon>Thiotrichales</taxon>
        <taxon>Thiotrichaceae</taxon>
        <taxon>Candidatus Thiocaldithrix</taxon>
    </lineage>
</organism>
<name>A0AA95KGI0_9GAMM</name>
<reference evidence="7" key="1">
    <citation type="journal article" date="2023" name="Int. J. Mol. Sci.">
        <title>Metagenomics Revealed a New Genus 'Candidatus Thiocaldithrix dubininis' gen. nov., sp. nov. and a New Species 'Candidatus Thiothrix putei' sp. nov. in the Family Thiotrichaceae, Some Members of Which Have Traits of Both Na+- and H+-Motive Energetics.</title>
        <authorList>
            <person name="Ravin N.V."/>
            <person name="Muntyan M.S."/>
            <person name="Smolyakov D.D."/>
            <person name="Rudenko T.S."/>
            <person name="Beletsky A.V."/>
            <person name="Mardanov A.V."/>
            <person name="Grabovich M.Y."/>
        </authorList>
    </citation>
    <scope>NUCLEOTIDE SEQUENCE</scope>
    <source>
        <strain evidence="7">GKL-01</strain>
    </source>
</reference>
<dbReference type="InterPro" id="IPR050266">
    <property type="entry name" value="AB_hydrolase_sf"/>
</dbReference>
<dbReference type="InterPro" id="IPR010076">
    <property type="entry name" value="BioH"/>
</dbReference>
<dbReference type="GO" id="GO:0005737">
    <property type="term" value="C:cytoplasm"/>
    <property type="evidence" value="ECO:0007669"/>
    <property type="project" value="UniProtKB-SubCell"/>
</dbReference>
<evidence type="ECO:0000256" key="3">
    <source>
        <dbReference type="ARBA" id="ARBA00022756"/>
    </source>
</evidence>
<dbReference type="SUPFAM" id="SSF53474">
    <property type="entry name" value="alpha/beta-Hydrolases"/>
    <property type="match status" value="1"/>
</dbReference>
<feature type="domain" description="AB hydrolase-1" evidence="6">
    <location>
        <begin position="12"/>
        <end position="239"/>
    </location>
</feature>
<dbReference type="InterPro" id="IPR000073">
    <property type="entry name" value="AB_hydrolase_1"/>
</dbReference>
<comment type="catalytic activity">
    <reaction evidence="5">
        <text>6-carboxyhexanoyl-[ACP] methyl ester + H2O = 6-carboxyhexanoyl-[ACP] + methanol + H(+)</text>
        <dbReference type="Rhea" id="RHEA:42700"/>
        <dbReference type="Rhea" id="RHEA-COMP:9955"/>
        <dbReference type="Rhea" id="RHEA-COMP:10186"/>
        <dbReference type="ChEBI" id="CHEBI:15377"/>
        <dbReference type="ChEBI" id="CHEBI:15378"/>
        <dbReference type="ChEBI" id="CHEBI:17790"/>
        <dbReference type="ChEBI" id="CHEBI:78846"/>
        <dbReference type="ChEBI" id="CHEBI:82735"/>
        <dbReference type="EC" id="3.1.1.85"/>
    </reaction>
</comment>
<comment type="pathway">
    <text evidence="5">Cofactor biosynthesis; biotin biosynthesis.</text>
</comment>
<evidence type="ECO:0000256" key="4">
    <source>
        <dbReference type="ARBA" id="ARBA00022801"/>
    </source>
</evidence>
<dbReference type="Pfam" id="PF12697">
    <property type="entry name" value="Abhydrolase_6"/>
    <property type="match status" value="1"/>
</dbReference>
<feature type="active site" evidence="5">
    <location>
        <position position="201"/>
    </location>
</feature>
<keyword evidence="4 5" id="KW-0378">Hydrolase</keyword>
<feature type="active site" description="Nucleophile" evidence="5">
    <location>
        <position position="78"/>
    </location>
</feature>
<evidence type="ECO:0000256" key="2">
    <source>
        <dbReference type="ARBA" id="ARBA00022490"/>
    </source>
</evidence>
<accession>A0AA95KGI0</accession>
<dbReference type="Proteomes" id="UP001300672">
    <property type="component" value="Chromosome"/>
</dbReference>
<comment type="subunit">
    <text evidence="5">Monomer.</text>
</comment>
<evidence type="ECO:0000256" key="1">
    <source>
        <dbReference type="ARBA" id="ARBA00022487"/>
    </source>
</evidence>
<feature type="binding site" evidence="5">
    <location>
        <position position="228"/>
    </location>
    <ligand>
        <name>substrate</name>
    </ligand>
</feature>
<feature type="binding site" evidence="5">
    <location>
        <begin position="78"/>
        <end position="79"/>
    </location>
    <ligand>
        <name>substrate</name>
    </ligand>
</feature>
<evidence type="ECO:0000256" key="5">
    <source>
        <dbReference type="HAMAP-Rule" id="MF_01260"/>
    </source>
</evidence>
<protein>
    <recommendedName>
        <fullName evidence="5">Pimeloyl-[acyl-carrier protein] methyl ester esterase</fullName>
        <ecNumber evidence="5">3.1.1.85</ecNumber>
    </recommendedName>
    <alternativeName>
        <fullName evidence="5">Biotin synthesis protein BioH</fullName>
    </alternativeName>
    <alternativeName>
        <fullName evidence="5">Carboxylesterase BioH</fullName>
    </alternativeName>
</protein>
<dbReference type="GO" id="GO:0016020">
    <property type="term" value="C:membrane"/>
    <property type="evidence" value="ECO:0007669"/>
    <property type="project" value="TreeGrafter"/>
</dbReference>
<feature type="binding site" evidence="5">
    <location>
        <position position="18"/>
    </location>
    <ligand>
        <name>substrate</name>
    </ligand>
</feature>
<gene>
    <name evidence="5 7" type="primary">bioH</name>
    <name evidence="7" type="ORF">QJT80_09000</name>
</gene>